<dbReference type="Pfam" id="PF13529">
    <property type="entry name" value="Peptidase_C39_2"/>
    <property type="match status" value="1"/>
</dbReference>
<evidence type="ECO:0000313" key="3">
    <source>
        <dbReference type="Proteomes" id="UP000011980"/>
    </source>
</evidence>
<protein>
    <submittedName>
        <fullName evidence="2">Peptidase C39-like domain protein</fullName>
    </submittedName>
</protein>
<proteinExistence type="predicted"/>
<dbReference type="PATRIC" id="fig|1240687.3.peg.3656"/>
<accession>M6F793</accession>
<evidence type="ECO:0000313" key="2">
    <source>
        <dbReference type="EMBL" id="EMK21859.1"/>
    </source>
</evidence>
<gene>
    <name evidence="2" type="ORF">LEP1GSC008_0389</name>
</gene>
<reference evidence="2 3" key="1">
    <citation type="submission" date="2013-01" db="EMBL/GenBank/DDBJ databases">
        <authorList>
            <person name="Harkins D.M."/>
            <person name="Durkin A.S."/>
            <person name="Brinkac L.M."/>
            <person name="Haft D.H."/>
            <person name="Selengut J.D."/>
            <person name="Sanka R."/>
            <person name="DePew J."/>
            <person name="Purushe J."/>
            <person name="Galloway R.L."/>
            <person name="Vinetz J.M."/>
            <person name="Sutton G.G."/>
            <person name="Nierman W.C."/>
            <person name="Fouts D.E."/>
        </authorList>
    </citation>
    <scope>NUCLEOTIDE SEQUENCE [LARGE SCALE GENOMIC DNA]</scope>
    <source>
        <strain evidence="2 3">Nikolaevo</strain>
    </source>
</reference>
<organism evidence="2 3">
    <name type="scientific">Leptospira kirschneri serovar Bulgarica str. Nikolaevo</name>
    <dbReference type="NCBI Taxonomy" id="1240687"/>
    <lineage>
        <taxon>Bacteria</taxon>
        <taxon>Pseudomonadati</taxon>
        <taxon>Spirochaetota</taxon>
        <taxon>Spirochaetia</taxon>
        <taxon>Leptospirales</taxon>
        <taxon>Leptospiraceae</taxon>
        <taxon>Leptospira</taxon>
    </lineage>
</organism>
<dbReference type="EMBL" id="ANCE01000180">
    <property type="protein sequence ID" value="EMK21859.1"/>
    <property type="molecule type" value="Genomic_DNA"/>
</dbReference>
<comment type="caution">
    <text evidence="2">The sequence shown here is derived from an EMBL/GenBank/DDBJ whole genome shotgun (WGS) entry which is preliminary data.</text>
</comment>
<dbReference type="InterPro" id="IPR039564">
    <property type="entry name" value="Peptidase_C39-like"/>
</dbReference>
<sequence length="371" mass="41546">MIGKQPHYYESESNQYHKNDRLYIEPTSDGKDIQLRQVQREGEYYKDVKVYDKYLNWKGNVDFAGNLPHLNPSDPSSVRFHVDYTDKFANERGYNFEKDASGAMKTHTATNVNGEQQVYSKSADGKTMVLMGYTAETQRDTYYKDLTANGNKIIYDRPFTGDDLDATGICNAKAPGTVMRGQGYRMTDAQVRENGTMGVMVARSSQEHGNTMIDGDNPFGRKPSNMPVEVLSTNSFSKFGFEVPAKGIIYNDVKRPKEIKQGDDEPTAAFEKRRALYDDTVEARAQSSLDKVKPWIIDQIKHGNPVIVGGDFTGAGHVVTIVGFTPTGYIVHDSNGDRTKGYGNSQTSGQFVHYPYGSFSLGYGYILKRKK</sequence>
<feature type="domain" description="Peptidase C39-like" evidence="1">
    <location>
        <begin position="283"/>
        <end position="335"/>
    </location>
</feature>
<evidence type="ECO:0000259" key="1">
    <source>
        <dbReference type="Pfam" id="PF13529"/>
    </source>
</evidence>
<name>M6F793_9LEPT</name>
<dbReference type="Proteomes" id="UP000011980">
    <property type="component" value="Unassembled WGS sequence"/>
</dbReference>
<dbReference type="AlphaFoldDB" id="M6F793"/>